<accession>A0A7X9LCV2</accession>
<sequence>MSKEENKSVENTENAEKLDFQDAKDMTVEEAVRKDSEIKAGVREEDGVLDRYIKQHRDEVASQKFDTKSDDFQSIDTSALDNFIKQQRQELADTGLIDPIEETATEQEPEASKAASAPAEETQPEHELEDTIVAPAVNPDQEVWHKAEFDDVPLTDTQEQTVPAKAEEETVAPAASTYSRSKAASDDFFADFDEDEDDHEGKPFYKRKRVIIPSLIILCLLAGGTAYGVYQLSNPSPKTSKTAKTSTSAKKKTDFAQISETFEKSYSAFFADAKRVKLKNSQFANMPKLEKTLKKLKGSKYYDEAKKKYDSLKRQFSAINAVNGKFKTNAIVDGAKKAATVKDDANFDDIAESTLNTGNATLDALLKSVIADGRKQLDAKKKAANATSSSNTNSNAASNSGSSGQNAQNSGSDSASSAADNSSNSAGNNASSAPAQTAPSNGSSNAAASAPSGASGHGISNYDVSKLQRDRSRVPYDQSKIADSSNPAWTFNAGVLEKIVAISQKRGYITGNNYILEKVNIINGNGYYNMFKPDGTYLFSINCKTGYFVGNASGNSDKLDY</sequence>
<evidence type="ECO:0000259" key="4">
    <source>
        <dbReference type="Pfam" id="PF18708"/>
    </source>
</evidence>
<feature type="region of interest" description="Disordered" evidence="2">
    <location>
        <begin position="381"/>
        <end position="479"/>
    </location>
</feature>
<comment type="subunit">
    <text evidence="1">Interacts with FtsZ.</text>
</comment>
<evidence type="ECO:0000259" key="3">
    <source>
        <dbReference type="Pfam" id="PF18041"/>
    </source>
</evidence>
<feature type="domain" description="MapZ extracellular" evidence="3">
    <location>
        <begin position="244"/>
        <end position="371"/>
    </location>
</feature>
<dbReference type="Proteomes" id="UP000532121">
    <property type="component" value="Unassembled WGS sequence"/>
</dbReference>
<comment type="caution">
    <text evidence="5">The sequence shown here is derived from an EMBL/GenBank/DDBJ whole genome shotgun (WGS) entry which is preliminary data.</text>
</comment>
<keyword evidence="1" id="KW-0132">Cell division</keyword>
<dbReference type="Pfam" id="PF18041">
    <property type="entry name" value="MapZ_EC1"/>
    <property type="match status" value="1"/>
</dbReference>
<dbReference type="EMBL" id="JABASA010000006">
    <property type="protein sequence ID" value="NMD48891.1"/>
    <property type="molecule type" value="Genomic_DNA"/>
</dbReference>
<dbReference type="InterPro" id="IPR030858">
    <property type="entry name" value="MapZ"/>
</dbReference>
<evidence type="ECO:0000313" key="6">
    <source>
        <dbReference type="Proteomes" id="UP000532121"/>
    </source>
</evidence>
<feature type="compositionally biased region" description="Low complexity" evidence="2">
    <location>
        <begin position="112"/>
        <end position="121"/>
    </location>
</feature>
<feature type="region of interest" description="Disordered" evidence="2">
    <location>
        <begin position="1"/>
        <end position="36"/>
    </location>
</feature>
<feature type="domain" description="MapZ extracellular C-terminal" evidence="4">
    <location>
        <begin position="473"/>
        <end position="551"/>
    </location>
</feature>
<feature type="compositionally biased region" description="Acidic residues" evidence="2">
    <location>
        <begin position="99"/>
        <end position="109"/>
    </location>
</feature>
<protein>
    <recommendedName>
        <fullName evidence="1">Mid-cell-anchored protein Z</fullName>
    </recommendedName>
</protein>
<dbReference type="GO" id="GO:0005886">
    <property type="term" value="C:plasma membrane"/>
    <property type="evidence" value="ECO:0007669"/>
    <property type="project" value="UniProtKB-SubCell"/>
</dbReference>
<comment type="function">
    <text evidence="1">Early cell division protein that marks the future cell division site and supports proper FtsZ ring positioning.</text>
</comment>
<keyword evidence="1" id="KW-1003">Cell membrane</keyword>
<keyword evidence="1" id="KW-1133">Transmembrane helix</keyword>
<reference evidence="5 6" key="1">
    <citation type="submission" date="2020-04" db="EMBL/GenBank/DDBJ databases">
        <title>MicrobeNet Type strains.</title>
        <authorList>
            <person name="Nicholson A.C."/>
        </authorList>
    </citation>
    <scope>NUCLEOTIDE SEQUENCE [LARGE SCALE GENOMIC DNA]</scope>
    <source>
        <strain evidence="5 6">DSM 22768</strain>
    </source>
</reference>
<keyword evidence="1" id="KW-0812">Transmembrane</keyword>
<comment type="subcellular location">
    <subcellularLocation>
        <location evidence="1">Cell membrane</location>
        <topology evidence="1">Single-pass membrane protein</topology>
    </subcellularLocation>
    <text evidence="1">In newborn cells, forms a ring positioned at mid-cell. Soon after cell division starts and the cells begin elongating, the ring splits into two rings that, as elongation proceeds, move along and mark the future division sites.</text>
</comment>
<name>A0A7X9LCV2_STRRT</name>
<dbReference type="InterPro" id="IPR041295">
    <property type="entry name" value="MapZ_EC1"/>
</dbReference>
<dbReference type="GO" id="GO:0051301">
    <property type="term" value="P:cell division"/>
    <property type="evidence" value="ECO:0007669"/>
    <property type="project" value="UniProtKB-UniRule"/>
</dbReference>
<feature type="compositionally biased region" description="Low complexity" evidence="2">
    <location>
        <begin position="384"/>
        <end position="454"/>
    </location>
</feature>
<evidence type="ECO:0000313" key="5">
    <source>
        <dbReference type="EMBL" id="NMD48891.1"/>
    </source>
</evidence>
<dbReference type="HAMAP" id="MF_01941">
    <property type="entry name" value="MapZ"/>
    <property type="match status" value="1"/>
</dbReference>
<dbReference type="Pfam" id="PF18708">
    <property type="entry name" value="MapZ_C2"/>
    <property type="match status" value="1"/>
</dbReference>
<organism evidence="5 6">
    <name type="scientific">Streptococcus ratti</name>
    <dbReference type="NCBI Taxonomy" id="1341"/>
    <lineage>
        <taxon>Bacteria</taxon>
        <taxon>Bacillati</taxon>
        <taxon>Bacillota</taxon>
        <taxon>Bacilli</taxon>
        <taxon>Lactobacillales</taxon>
        <taxon>Streptococcaceae</taxon>
        <taxon>Streptococcus</taxon>
    </lineage>
</organism>
<comment type="similarity">
    <text evidence="1">Belongs to the MapZ family.</text>
</comment>
<dbReference type="RefSeq" id="WP_193523302.1">
    <property type="nucleotide sequence ID" value="NZ_JABASA010000006.1"/>
</dbReference>
<keyword evidence="1" id="KW-0472">Membrane</keyword>
<proteinExistence type="inferred from homology"/>
<feature type="region of interest" description="Disordered" evidence="2">
    <location>
        <begin position="158"/>
        <end position="178"/>
    </location>
</feature>
<dbReference type="InterPro" id="IPR040532">
    <property type="entry name" value="MapZ_C2"/>
</dbReference>
<keyword evidence="1" id="KW-0131">Cell cycle</keyword>
<feature type="region of interest" description="Disordered" evidence="2">
    <location>
        <begin position="98"/>
        <end position="136"/>
    </location>
</feature>
<evidence type="ECO:0000256" key="2">
    <source>
        <dbReference type="SAM" id="MobiDB-lite"/>
    </source>
</evidence>
<gene>
    <name evidence="1" type="primary">mapZ</name>
    <name evidence="5" type="ORF">HHO37_04180</name>
</gene>
<dbReference type="AlphaFoldDB" id="A0A7X9LCV2"/>
<feature type="transmembrane region" description="Helical" evidence="1">
    <location>
        <begin position="210"/>
        <end position="230"/>
    </location>
</feature>
<evidence type="ECO:0000256" key="1">
    <source>
        <dbReference type="HAMAP-Rule" id="MF_01941"/>
    </source>
</evidence>